<dbReference type="GO" id="GO:0019748">
    <property type="term" value="P:secondary metabolic process"/>
    <property type="evidence" value="ECO:0007669"/>
    <property type="project" value="TreeGrafter"/>
</dbReference>
<evidence type="ECO:0000313" key="3">
    <source>
        <dbReference type="EMBL" id="OFW58484.1"/>
    </source>
</evidence>
<dbReference type="SUPFAM" id="SSF51556">
    <property type="entry name" value="Metallo-dependent hydrolases"/>
    <property type="match status" value="1"/>
</dbReference>
<dbReference type="PANTHER" id="PTHR21240:SF28">
    <property type="entry name" value="ISO-OROTATE DECARBOXYLASE (EUROFUNG)"/>
    <property type="match status" value="1"/>
</dbReference>
<dbReference type="GO" id="GO:0016787">
    <property type="term" value="F:hydrolase activity"/>
    <property type="evidence" value="ECO:0007669"/>
    <property type="project" value="InterPro"/>
</dbReference>
<dbReference type="AlphaFoldDB" id="A0A1F2WNR2"/>
<gene>
    <name evidence="3" type="ORF">A2Y75_02735</name>
</gene>
<dbReference type="GO" id="GO:0005737">
    <property type="term" value="C:cytoplasm"/>
    <property type="evidence" value="ECO:0007669"/>
    <property type="project" value="TreeGrafter"/>
</dbReference>
<evidence type="ECO:0000313" key="4">
    <source>
        <dbReference type="Proteomes" id="UP000177876"/>
    </source>
</evidence>
<comment type="caution">
    <text evidence="3">The sequence shown here is derived from an EMBL/GenBank/DDBJ whole genome shotgun (WGS) entry which is preliminary data.</text>
</comment>
<evidence type="ECO:0000256" key="1">
    <source>
        <dbReference type="ARBA" id="ARBA00023239"/>
    </source>
</evidence>
<dbReference type="Proteomes" id="UP000177876">
    <property type="component" value="Unassembled WGS sequence"/>
</dbReference>
<reference evidence="3 4" key="1">
    <citation type="journal article" date="2016" name="Nat. Commun.">
        <title>Thousands of microbial genomes shed light on interconnected biogeochemical processes in an aquifer system.</title>
        <authorList>
            <person name="Anantharaman K."/>
            <person name="Brown C.T."/>
            <person name="Hug L.A."/>
            <person name="Sharon I."/>
            <person name="Castelle C.J."/>
            <person name="Probst A.J."/>
            <person name="Thomas B.C."/>
            <person name="Singh A."/>
            <person name="Wilkins M.J."/>
            <person name="Karaoz U."/>
            <person name="Brodie E.L."/>
            <person name="Williams K.H."/>
            <person name="Hubbard S.S."/>
            <person name="Banfield J.F."/>
        </authorList>
    </citation>
    <scope>NUCLEOTIDE SEQUENCE [LARGE SCALE GENOMIC DNA]</scope>
</reference>
<dbReference type="EMBL" id="MELK01000022">
    <property type="protein sequence ID" value="OFW58484.1"/>
    <property type="molecule type" value="Genomic_DNA"/>
</dbReference>
<name>A0A1F2WNR2_9ACTN</name>
<sequence length="321" mass="37264">MEENALRWSSGETKSKLPGLHWIDPHVHILPPGRMRGLVRWVKKFTPGFPVDEDITAGEIIAGVRESQIPLFFNLVFPLWEEETEDLNLFNRDLCAGIPEAVPFGSLHIETPDKASETRRCIEEYGFLGMKLHPYAQRFPAFGEEMNPLFEVLDKLEKPLLVHTGFDVFYGTYMDFGDMEQVIRNYPGMQVVAVHALFPRFRLAHRLLQEYPNFWLDMTNSISCMRIFLDIQVRRREFPADTASLEMDLLGENFEYFYRLFEDFPGRIMYGTDYPVGFGYHPALLDDLLSFKFPDAAQRMLLAGTAEKLLERCSYPIRRSD</sequence>
<keyword evidence="1" id="KW-0456">Lyase</keyword>
<evidence type="ECO:0000259" key="2">
    <source>
        <dbReference type="Pfam" id="PF04909"/>
    </source>
</evidence>
<dbReference type="Gene3D" id="3.20.20.140">
    <property type="entry name" value="Metal-dependent hydrolases"/>
    <property type="match status" value="1"/>
</dbReference>
<feature type="domain" description="Amidohydrolase-related" evidence="2">
    <location>
        <begin position="23"/>
        <end position="311"/>
    </location>
</feature>
<accession>A0A1F2WNR2</accession>
<dbReference type="Pfam" id="PF04909">
    <property type="entry name" value="Amidohydro_2"/>
    <property type="match status" value="1"/>
</dbReference>
<protein>
    <recommendedName>
        <fullName evidence="2">Amidohydrolase-related domain-containing protein</fullName>
    </recommendedName>
</protein>
<dbReference type="InterPro" id="IPR032466">
    <property type="entry name" value="Metal_Hydrolase"/>
</dbReference>
<dbReference type="STRING" id="1797197.A2Y75_02735"/>
<dbReference type="PANTHER" id="PTHR21240">
    <property type="entry name" value="2-AMINO-3-CARBOXYLMUCONATE-6-SEMIALDEHYDE DECARBOXYLASE"/>
    <property type="match status" value="1"/>
</dbReference>
<proteinExistence type="predicted"/>
<dbReference type="InterPro" id="IPR006680">
    <property type="entry name" value="Amidohydro-rel"/>
</dbReference>
<dbReference type="InterPro" id="IPR032465">
    <property type="entry name" value="ACMSD"/>
</dbReference>
<dbReference type="GO" id="GO:0016831">
    <property type="term" value="F:carboxy-lyase activity"/>
    <property type="evidence" value="ECO:0007669"/>
    <property type="project" value="InterPro"/>
</dbReference>
<organism evidence="3 4">
    <name type="scientific">Candidatus Solincola sediminis</name>
    <dbReference type="NCBI Taxonomy" id="1797199"/>
    <lineage>
        <taxon>Bacteria</taxon>
        <taxon>Bacillati</taxon>
        <taxon>Actinomycetota</taxon>
        <taxon>Candidatus Geothermincolia</taxon>
        <taxon>Candidatus Geothermincolales</taxon>
        <taxon>Candidatus Geothermincolaceae</taxon>
        <taxon>Candidatus Solincola</taxon>
    </lineage>
</organism>